<dbReference type="RefSeq" id="WP_119049720.1">
    <property type="nucleotide sequence ID" value="NZ_CP032157.1"/>
</dbReference>
<evidence type="ECO:0000313" key="1">
    <source>
        <dbReference type="EMBL" id="AXY73871.1"/>
    </source>
</evidence>
<organism evidence="1 2">
    <name type="scientific">Paraflavitalea soli</name>
    <dbReference type="NCBI Taxonomy" id="2315862"/>
    <lineage>
        <taxon>Bacteria</taxon>
        <taxon>Pseudomonadati</taxon>
        <taxon>Bacteroidota</taxon>
        <taxon>Chitinophagia</taxon>
        <taxon>Chitinophagales</taxon>
        <taxon>Chitinophagaceae</taxon>
        <taxon>Paraflavitalea</taxon>
    </lineage>
</organism>
<sequence>MAADMDMDHEISTVTESLRYVSGYLDCEKIIIRNIRKHLENGIDESNIENYLKALIGYLERSTETGEDANKQMNHRFVIGFIYTLLRTSSWRSWVQSIQI</sequence>
<dbReference type="AlphaFoldDB" id="A0A3B7MTQ0"/>
<accession>A0A3B7MTQ0</accession>
<evidence type="ECO:0000313" key="2">
    <source>
        <dbReference type="Proteomes" id="UP000263900"/>
    </source>
</evidence>
<dbReference type="Proteomes" id="UP000263900">
    <property type="component" value="Chromosome"/>
</dbReference>
<keyword evidence="2" id="KW-1185">Reference proteome</keyword>
<dbReference type="OrthoDB" id="685057at2"/>
<protein>
    <submittedName>
        <fullName evidence="1">Uncharacterized protein</fullName>
    </submittedName>
</protein>
<reference evidence="1 2" key="1">
    <citation type="submission" date="2018-09" db="EMBL/GenBank/DDBJ databases">
        <title>Genome sequencing of strain 6GH32-13.</title>
        <authorList>
            <person name="Weon H.-Y."/>
            <person name="Heo J."/>
            <person name="Kwon S.-W."/>
        </authorList>
    </citation>
    <scope>NUCLEOTIDE SEQUENCE [LARGE SCALE GENOMIC DNA]</scope>
    <source>
        <strain evidence="1 2">5GH32-13</strain>
    </source>
</reference>
<dbReference type="KEGG" id="pseg:D3H65_07700"/>
<gene>
    <name evidence="1" type="ORF">D3H65_07700</name>
</gene>
<name>A0A3B7MTQ0_9BACT</name>
<dbReference type="EMBL" id="CP032157">
    <property type="protein sequence ID" value="AXY73871.1"/>
    <property type="molecule type" value="Genomic_DNA"/>
</dbReference>
<proteinExistence type="predicted"/>